<dbReference type="InterPro" id="IPR029057">
    <property type="entry name" value="PRTase-like"/>
</dbReference>
<accession>A0A6N1VFY6</accession>
<organism evidence="2 3">
    <name type="scientific">Oricola thermophila</name>
    <dbReference type="NCBI Taxonomy" id="2742145"/>
    <lineage>
        <taxon>Bacteria</taxon>
        <taxon>Pseudomonadati</taxon>
        <taxon>Pseudomonadota</taxon>
        <taxon>Alphaproteobacteria</taxon>
        <taxon>Hyphomicrobiales</taxon>
        <taxon>Ahrensiaceae</taxon>
        <taxon>Oricola</taxon>
    </lineage>
</organism>
<dbReference type="Gene3D" id="3.40.50.2020">
    <property type="match status" value="1"/>
</dbReference>
<evidence type="ECO:0000259" key="1">
    <source>
        <dbReference type="Pfam" id="PF00156"/>
    </source>
</evidence>
<evidence type="ECO:0000313" key="2">
    <source>
        <dbReference type="EMBL" id="QKV18142.1"/>
    </source>
</evidence>
<gene>
    <name evidence="2" type="ORF">HTY61_06580</name>
</gene>
<keyword evidence="3" id="KW-1185">Reference proteome</keyword>
<name>A0A6N1VFY6_9HYPH</name>
<dbReference type="EMBL" id="CP054836">
    <property type="protein sequence ID" value="QKV18142.1"/>
    <property type="molecule type" value="Genomic_DNA"/>
</dbReference>
<reference evidence="2 3" key="1">
    <citation type="submission" date="2020-06" db="EMBL/GenBank/DDBJ databases">
        <title>Oricola thermophila sp. nov. isolated from a tidal sediments.</title>
        <authorList>
            <person name="Kwon K.K."/>
            <person name="Yang S.-H."/>
            <person name="Park M.-J."/>
        </authorList>
    </citation>
    <scope>NUCLEOTIDE SEQUENCE [LARGE SCALE GENOMIC DNA]</scope>
    <source>
        <strain evidence="2 3">MEBiC13590</strain>
    </source>
</reference>
<feature type="domain" description="Phosphoribosyltransferase" evidence="1">
    <location>
        <begin position="9"/>
        <end position="192"/>
    </location>
</feature>
<dbReference type="CDD" id="cd06223">
    <property type="entry name" value="PRTases_typeI"/>
    <property type="match status" value="1"/>
</dbReference>
<dbReference type="InterPro" id="IPR000836">
    <property type="entry name" value="PRTase_dom"/>
</dbReference>
<sequence length="228" mass="24901">MLFRDRHQAGERLAERLRRIAPAEAIVVALPRGGVPVGEVIARELGLPLDVILVRKVGAPMQPELAVAAVTDGEKMRLTVNEDIKAELGLSDSDIEALANKQLREIERRRAVYYAESAPLPLKEKTVIVVDDGVATGATANAALRLIRQHEPTRLILALPVAPAETISELERHADEIVCLSTPHPFRAVGAHYVDFDQVSDHEVVEALRRNREETMRGQGSVPGGARS</sequence>
<dbReference type="Gene3D" id="3.30.1310.20">
    <property type="entry name" value="PRTase-like"/>
    <property type="match status" value="1"/>
</dbReference>
<protein>
    <submittedName>
        <fullName evidence="2">Phosphoribosyltransferase</fullName>
    </submittedName>
</protein>
<dbReference type="Pfam" id="PF00156">
    <property type="entry name" value="Pribosyltran"/>
    <property type="match status" value="1"/>
</dbReference>
<evidence type="ECO:0000313" key="3">
    <source>
        <dbReference type="Proteomes" id="UP000509367"/>
    </source>
</evidence>
<dbReference type="GO" id="GO:0016757">
    <property type="term" value="F:glycosyltransferase activity"/>
    <property type="evidence" value="ECO:0007669"/>
    <property type="project" value="UniProtKB-KW"/>
</dbReference>
<dbReference type="SUPFAM" id="SSF53271">
    <property type="entry name" value="PRTase-like"/>
    <property type="match status" value="1"/>
</dbReference>
<dbReference type="Proteomes" id="UP000509367">
    <property type="component" value="Chromosome"/>
</dbReference>
<dbReference type="KEGG" id="orm:HTY61_06580"/>
<dbReference type="AlphaFoldDB" id="A0A6N1VFY6"/>
<proteinExistence type="predicted"/>
<keyword evidence="2" id="KW-0328">Glycosyltransferase</keyword>
<keyword evidence="2" id="KW-0808">Transferase</keyword>